<dbReference type="InterPro" id="IPR031563">
    <property type="entry name" value="MOT1/MOT2"/>
</dbReference>
<dbReference type="PANTHER" id="PTHR31970">
    <property type="match status" value="1"/>
</dbReference>
<dbReference type="Pfam" id="PF16983">
    <property type="entry name" value="MFS_MOT1"/>
    <property type="match status" value="1"/>
</dbReference>
<name>A0ABD1USJ7_9LAMI</name>
<organism evidence="1 2">
    <name type="scientific">Forsythia ovata</name>
    <dbReference type="NCBI Taxonomy" id="205694"/>
    <lineage>
        <taxon>Eukaryota</taxon>
        <taxon>Viridiplantae</taxon>
        <taxon>Streptophyta</taxon>
        <taxon>Embryophyta</taxon>
        <taxon>Tracheophyta</taxon>
        <taxon>Spermatophyta</taxon>
        <taxon>Magnoliopsida</taxon>
        <taxon>eudicotyledons</taxon>
        <taxon>Gunneridae</taxon>
        <taxon>Pentapetalae</taxon>
        <taxon>asterids</taxon>
        <taxon>lamiids</taxon>
        <taxon>Lamiales</taxon>
        <taxon>Oleaceae</taxon>
        <taxon>Forsythieae</taxon>
        <taxon>Forsythia</taxon>
    </lineage>
</organism>
<dbReference type="AlphaFoldDB" id="A0ABD1USJ7"/>
<dbReference type="EMBL" id="JBFOLJ010000006">
    <property type="protein sequence ID" value="KAL2528016.1"/>
    <property type="molecule type" value="Genomic_DNA"/>
</dbReference>
<keyword evidence="2" id="KW-1185">Reference proteome</keyword>
<dbReference type="Proteomes" id="UP001604277">
    <property type="component" value="Unassembled WGS sequence"/>
</dbReference>
<accession>A0ABD1USJ7</accession>
<sequence length="125" mass="13583">MITTSVFGIMNLIECWFGATLCCHGAGGLTGQYKFGGMSGGCVALLGVAKLVLRLVLGSSLGFPEWRTQPETLRMHFEVLAKVDGDKVVLNRVVQINPVIAEHTVAPNVLMENTTMSKTLIERFE</sequence>
<dbReference type="PANTHER" id="PTHR31970:SF0">
    <property type="entry name" value="MOLYBDATE TRANSPORTER 1"/>
    <property type="match status" value="1"/>
</dbReference>
<reference evidence="2" key="1">
    <citation type="submission" date="2024-07" db="EMBL/GenBank/DDBJ databases">
        <title>Two chromosome-level genome assemblies of Korean endemic species Abeliophyllum distichum and Forsythia ovata (Oleaceae).</title>
        <authorList>
            <person name="Jang H."/>
        </authorList>
    </citation>
    <scope>NUCLEOTIDE SEQUENCE [LARGE SCALE GENOMIC DNA]</scope>
</reference>
<protein>
    <submittedName>
        <fullName evidence="1">Uncharacterized protein</fullName>
    </submittedName>
</protein>
<gene>
    <name evidence="1" type="ORF">Fot_20617</name>
</gene>
<proteinExistence type="predicted"/>
<comment type="caution">
    <text evidence="1">The sequence shown here is derived from an EMBL/GenBank/DDBJ whole genome shotgun (WGS) entry which is preliminary data.</text>
</comment>
<evidence type="ECO:0000313" key="1">
    <source>
        <dbReference type="EMBL" id="KAL2528016.1"/>
    </source>
</evidence>
<evidence type="ECO:0000313" key="2">
    <source>
        <dbReference type="Proteomes" id="UP001604277"/>
    </source>
</evidence>